<dbReference type="AlphaFoldDB" id="A0A8K0SHH0"/>
<dbReference type="GO" id="GO:0005737">
    <property type="term" value="C:cytoplasm"/>
    <property type="evidence" value="ECO:0007669"/>
    <property type="project" value="TreeGrafter"/>
</dbReference>
<dbReference type="InterPro" id="IPR002347">
    <property type="entry name" value="SDR_fam"/>
</dbReference>
<dbReference type="PANTHER" id="PTHR43544">
    <property type="entry name" value="SHORT-CHAIN DEHYDROGENASE/REDUCTASE"/>
    <property type="match status" value="1"/>
</dbReference>
<dbReference type="GO" id="GO:0016491">
    <property type="term" value="F:oxidoreductase activity"/>
    <property type="evidence" value="ECO:0007669"/>
    <property type="project" value="TreeGrafter"/>
</dbReference>
<dbReference type="PANTHER" id="PTHR43544:SF36">
    <property type="entry name" value="CHAIN OXIDOREDUCTASE (CSGA), PUTATIVE (AFU_ORTHOLOGUE AFUA_4G00910)-RELATED"/>
    <property type="match status" value="1"/>
</dbReference>
<evidence type="ECO:0000256" key="2">
    <source>
        <dbReference type="RuleBase" id="RU000363"/>
    </source>
</evidence>
<dbReference type="CDD" id="cd05325">
    <property type="entry name" value="carb_red_sniffer_like_SDR_c"/>
    <property type="match status" value="1"/>
</dbReference>
<evidence type="ECO:0000256" key="1">
    <source>
        <dbReference type="ARBA" id="ARBA00006484"/>
    </source>
</evidence>
<dbReference type="PRINTS" id="PR00081">
    <property type="entry name" value="GDHRDH"/>
</dbReference>
<dbReference type="Gene3D" id="3.40.50.720">
    <property type="entry name" value="NAD(P)-binding Rossmann-like Domain"/>
    <property type="match status" value="1"/>
</dbReference>
<keyword evidence="4" id="KW-1185">Reference proteome</keyword>
<organism evidence="3 4">
    <name type="scientific">Stachybotrys elegans</name>
    <dbReference type="NCBI Taxonomy" id="80388"/>
    <lineage>
        <taxon>Eukaryota</taxon>
        <taxon>Fungi</taxon>
        <taxon>Dikarya</taxon>
        <taxon>Ascomycota</taxon>
        <taxon>Pezizomycotina</taxon>
        <taxon>Sordariomycetes</taxon>
        <taxon>Hypocreomycetidae</taxon>
        <taxon>Hypocreales</taxon>
        <taxon>Stachybotryaceae</taxon>
        <taxon>Stachybotrys</taxon>
    </lineage>
</organism>
<dbReference type="InterPro" id="IPR051468">
    <property type="entry name" value="Fungal_SecMetab_SDRs"/>
</dbReference>
<evidence type="ECO:0000313" key="4">
    <source>
        <dbReference type="Proteomes" id="UP000813444"/>
    </source>
</evidence>
<reference evidence="3" key="1">
    <citation type="journal article" date="2021" name="Nat. Commun.">
        <title>Genetic determinants of endophytism in the Arabidopsis root mycobiome.</title>
        <authorList>
            <person name="Mesny F."/>
            <person name="Miyauchi S."/>
            <person name="Thiergart T."/>
            <person name="Pickel B."/>
            <person name="Atanasova L."/>
            <person name="Karlsson M."/>
            <person name="Huettel B."/>
            <person name="Barry K.W."/>
            <person name="Haridas S."/>
            <person name="Chen C."/>
            <person name="Bauer D."/>
            <person name="Andreopoulos W."/>
            <person name="Pangilinan J."/>
            <person name="LaButti K."/>
            <person name="Riley R."/>
            <person name="Lipzen A."/>
            <person name="Clum A."/>
            <person name="Drula E."/>
            <person name="Henrissat B."/>
            <person name="Kohler A."/>
            <person name="Grigoriev I.V."/>
            <person name="Martin F.M."/>
            <person name="Hacquard S."/>
        </authorList>
    </citation>
    <scope>NUCLEOTIDE SEQUENCE</scope>
    <source>
        <strain evidence="3">MPI-CAGE-CH-0235</strain>
    </source>
</reference>
<comment type="caution">
    <text evidence="3">The sequence shown here is derived from an EMBL/GenBank/DDBJ whole genome shotgun (WGS) entry which is preliminary data.</text>
</comment>
<dbReference type="EMBL" id="JAGPNK010000024">
    <property type="protein sequence ID" value="KAH7304289.1"/>
    <property type="molecule type" value="Genomic_DNA"/>
</dbReference>
<gene>
    <name evidence="3" type="ORF">B0I35DRAFT_401382</name>
</gene>
<sequence length="252" mass="26980">MASYFISGASRGIGLGFCEALAKRPASDVAIVFAGARTITDALKELASSSNGRVEIVPMDVTKADDIKTAALQVEKSLHGKGLDVLFNNAGVCNFMSQGIQHMDDLDSTLHVNVTSAHLVTRGLLPLLQKGNLKKVINITSTFGSIGMARKFMQAPTPAYKISKAALNMLTVQYALSFEEEGFTFVAVTPGWVKTDLGGQYADLDVDISVKAVMEVVDRVTAADNGKFLDVHVPGWENNPGLNQYAGGEPEW</sequence>
<dbReference type="Pfam" id="PF00106">
    <property type="entry name" value="adh_short"/>
    <property type="match status" value="1"/>
</dbReference>
<dbReference type="Proteomes" id="UP000813444">
    <property type="component" value="Unassembled WGS sequence"/>
</dbReference>
<dbReference type="InterPro" id="IPR036291">
    <property type="entry name" value="NAD(P)-bd_dom_sf"/>
</dbReference>
<dbReference type="OrthoDB" id="5296at2759"/>
<dbReference type="SUPFAM" id="SSF51735">
    <property type="entry name" value="NAD(P)-binding Rossmann-fold domains"/>
    <property type="match status" value="1"/>
</dbReference>
<name>A0A8K0SHH0_9HYPO</name>
<accession>A0A8K0SHH0</accession>
<comment type="similarity">
    <text evidence="1 2">Belongs to the short-chain dehydrogenases/reductases (SDR) family.</text>
</comment>
<protein>
    <submittedName>
        <fullName evidence="3">Short chain oxidoreductase</fullName>
    </submittedName>
</protein>
<proteinExistence type="inferred from homology"/>
<evidence type="ECO:0000313" key="3">
    <source>
        <dbReference type="EMBL" id="KAH7304289.1"/>
    </source>
</evidence>
<dbReference type="PRINTS" id="PR00080">
    <property type="entry name" value="SDRFAMILY"/>
</dbReference>